<dbReference type="OrthoDB" id="6127746at2759"/>
<evidence type="ECO:0000313" key="2">
    <source>
        <dbReference type="Proteomes" id="UP000507470"/>
    </source>
</evidence>
<sequence length="227" mass="25864">MSTEKSESLNFYTYLSQKIGSEHVVRIRRLNATISDLGHYEYGIVRSITSGSRGEGLQLKQSDSDMMNINTIFKVYESETEVVHQSEVKVPLIINTEDTGPCFAQLCLLNHPDYHYISTGGLMNMWQNNHLGCVLSSEQYRSMFFSINAYDPFKFLFKIHGPCLSDKYDELDILDSNKCDQWIFQAQPWVSKPRTMWPPPELVSKIISCGVLFVPIGCKGSANENLE</sequence>
<dbReference type="EMBL" id="CACVKT020003114">
    <property type="protein sequence ID" value="CAC5381755.1"/>
    <property type="molecule type" value="Genomic_DNA"/>
</dbReference>
<organism evidence="1 2">
    <name type="scientific">Mytilus coruscus</name>
    <name type="common">Sea mussel</name>
    <dbReference type="NCBI Taxonomy" id="42192"/>
    <lineage>
        <taxon>Eukaryota</taxon>
        <taxon>Metazoa</taxon>
        <taxon>Spiralia</taxon>
        <taxon>Lophotrochozoa</taxon>
        <taxon>Mollusca</taxon>
        <taxon>Bivalvia</taxon>
        <taxon>Autobranchia</taxon>
        <taxon>Pteriomorphia</taxon>
        <taxon>Mytilida</taxon>
        <taxon>Mytiloidea</taxon>
        <taxon>Mytilidae</taxon>
        <taxon>Mytilinae</taxon>
        <taxon>Mytilus</taxon>
    </lineage>
</organism>
<dbReference type="AlphaFoldDB" id="A0A6J8BCU9"/>
<accession>A0A6J8BCU9</accession>
<name>A0A6J8BCU9_MYTCO</name>
<reference evidence="1 2" key="1">
    <citation type="submission" date="2020-06" db="EMBL/GenBank/DDBJ databases">
        <authorList>
            <person name="Li R."/>
            <person name="Bekaert M."/>
        </authorList>
    </citation>
    <scope>NUCLEOTIDE SEQUENCE [LARGE SCALE GENOMIC DNA]</scope>
    <source>
        <strain evidence="2">wild</strain>
    </source>
</reference>
<keyword evidence="2" id="KW-1185">Reference proteome</keyword>
<protein>
    <submittedName>
        <fullName evidence="1">Uncharacterized protein</fullName>
    </submittedName>
</protein>
<dbReference type="Proteomes" id="UP000507470">
    <property type="component" value="Unassembled WGS sequence"/>
</dbReference>
<gene>
    <name evidence="1" type="ORF">MCOR_17625</name>
</gene>
<evidence type="ECO:0000313" key="1">
    <source>
        <dbReference type="EMBL" id="CAC5381755.1"/>
    </source>
</evidence>
<proteinExistence type="predicted"/>